<name>A0ABM8BB19_9BIFI</name>
<evidence type="ECO:0000313" key="3">
    <source>
        <dbReference type="Proteomes" id="UP001321748"/>
    </source>
</evidence>
<evidence type="ECO:0000313" key="2">
    <source>
        <dbReference type="EMBL" id="BDR54039.1"/>
    </source>
</evidence>
<keyword evidence="3" id="KW-1185">Reference proteome</keyword>
<organism evidence="2 3">
    <name type="scientific">Bombiscardovia apis</name>
    <dbReference type="NCBI Taxonomy" id="2932182"/>
    <lineage>
        <taxon>Bacteria</taxon>
        <taxon>Bacillati</taxon>
        <taxon>Actinomycetota</taxon>
        <taxon>Actinomycetes</taxon>
        <taxon>Bifidobacteriales</taxon>
        <taxon>Bifidobacteriaceae</taxon>
        <taxon>Bombiscardovia</taxon>
    </lineage>
</organism>
<proteinExistence type="predicted"/>
<sequence length="60" mass="6528">MSHKAKAQTEDTNDGRQHARGKPESAELAALVQTTTNRISGQRARLADSHRGWGWSVVGT</sequence>
<reference evidence="2 3" key="1">
    <citation type="journal article" date="2023" name="Microbiol. Spectr.">
        <title>Symbiosis of Carpenter Bees with Uncharacterized Lactic Acid Bacteria Showing NAD Auxotrophy.</title>
        <authorList>
            <person name="Kawasaki S."/>
            <person name="Ozawa K."/>
            <person name="Mori T."/>
            <person name="Yamamoto A."/>
            <person name="Ito M."/>
            <person name="Ohkuma M."/>
            <person name="Sakamoto M."/>
            <person name="Matsutani M."/>
        </authorList>
    </citation>
    <scope>NUCLEOTIDE SEQUENCE [LARGE SCALE GENOMIC DNA]</scope>
    <source>
        <strain evidence="2 3">KimH</strain>
    </source>
</reference>
<gene>
    <name evidence="2" type="ORF">KIMH_01500</name>
</gene>
<accession>A0ABM8BB19</accession>
<feature type="compositionally biased region" description="Basic and acidic residues" evidence="1">
    <location>
        <begin position="7"/>
        <end position="25"/>
    </location>
</feature>
<dbReference type="EMBL" id="AP026800">
    <property type="protein sequence ID" value="BDR54039.1"/>
    <property type="molecule type" value="Genomic_DNA"/>
</dbReference>
<protein>
    <submittedName>
        <fullName evidence="2">Uncharacterized protein</fullName>
    </submittedName>
</protein>
<dbReference type="Proteomes" id="UP001321748">
    <property type="component" value="Chromosome"/>
</dbReference>
<feature type="region of interest" description="Disordered" evidence="1">
    <location>
        <begin position="1"/>
        <end position="60"/>
    </location>
</feature>
<evidence type="ECO:0000256" key="1">
    <source>
        <dbReference type="SAM" id="MobiDB-lite"/>
    </source>
</evidence>